<dbReference type="GO" id="GO:0015095">
    <property type="term" value="F:magnesium ion transmembrane transporter activity"/>
    <property type="evidence" value="ECO:0007669"/>
    <property type="project" value="UniProtKB-UniRule"/>
</dbReference>
<sequence length="321" mass="38209">MIRTLGITVDHEIVSDFPIEDIKQKTFEWYWVDIGEPTKEEELLLSSFFHFHPLAIEDCLLDLQRPKLDHYDDGYAFFVLHTFNEETLEAEELDIFVGKDFVVTFHYPIMHELEEARQKIRNNPKGWDRGPMHATYHIVDKVVDAYFPIVYKIEDYLNEVEDKLTLNMGYLSMDQVFDVRSDLLRLRRTVFPMRDLLYRVMNSERIGLRKTERAYFGDVYDHLLKLAELIETNRELTADIRDSHMSINSSQMNRIMMILTIVSTVFIPLTFIVGLYGMNFIHMPELEWKYGYLTVIIVMIVITIAMVIWFKYKGWFKLFKN</sequence>
<comment type="caution">
    <text evidence="9">The sequence shown here is derived from an EMBL/GenBank/DDBJ whole genome shotgun (WGS) entry which is preliminary data.</text>
</comment>
<reference evidence="9 10" key="1">
    <citation type="submission" date="2018-06" db="EMBL/GenBank/DDBJ databases">
        <title>Genomic Encyclopedia of Type Strains, Phase IV (KMG-IV): sequencing the most valuable type-strain genomes for metagenomic binning, comparative biology and taxonomic classification.</title>
        <authorList>
            <person name="Goeker M."/>
        </authorList>
    </citation>
    <scope>NUCLEOTIDE SEQUENCE [LARGE SCALE GENOMIC DNA]</scope>
    <source>
        <strain evidence="9 10">DSM 5</strain>
    </source>
</reference>
<dbReference type="SUPFAM" id="SSF144083">
    <property type="entry name" value="Magnesium transport protein CorA, transmembrane region"/>
    <property type="match status" value="1"/>
</dbReference>
<keyword evidence="8" id="KW-0460">Magnesium</keyword>
<organism evidence="9 10">
    <name type="scientific">Psychrobacillus insolitus</name>
    <dbReference type="NCBI Taxonomy" id="1461"/>
    <lineage>
        <taxon>Bacteria</taxon>
        <taxon>Bacillati</taxon>
        <taxon>Bacillota</taxon>
        <taxon>Bacilli</taxon>
        <taxon>Bacillales</taxon>
        <taxon>Bacillaceae</taxon>
        <taxon>Psychrobacillus</taxon>
    </lineage>
</organism>
<dbReference type="GO" id="GO:0050897">
    <property type="term" value="F:cobalt ion binding"/>
    <property type="evidence" value="ECO:0007669"/>
    <property type="project" value="TreeGrafter"/>
</dbReference>
<dbReference type="InterPro" id="IPR045861">
    <property type="entry name" value="CorA_cytoplasmic_dom"/>
</dbReference>
<evidence type="ECO:0000256" key="7">
    <source>
        <dbReference type="ARBA" id="ARBA00023136"/>
    </source>
</evidence>
<keyword evidence="10" id="KW-1185">Reference proteome</keyword>
<evidence type="ECO:0000256" key="3">
    <source>
        <dbReference type="ARBA" id="ARBA00022448"/>
    </source>
</evidence>
<dbReference type="Gene3D" id="3.30.460.20">
    <property type="entry name" value="CorA soluble domain-like"/>
    <property type="match status" value="1"/>
</dbReference>
<evidence type="ECO:0000256" key="5">
    <source>
        <dbReference type="ARBA" id="ARBA00022692"/>
    </source>
</evidence>
<comment type="similarity">
    <text evidence="2 8">Belongs to the CorA metal ion transporter (MIT) (TC 1.A.35) family.</text>
</comment>
<dbReference type="OrthoDB" id="9803416at2"/>
<keyword evidence="6 8" id="KW-1133">Transmembrane helix</keyword>
<dbReference type="EMBL" id="QKZI01000006">
    <property type="protein sequence ID" value="PZX03655.1"/>
    <property type="molecule type" value="Genomic_DNA"/>
</dbReference>
<dbReference type="SUPFAM" id="SSF143865">
    <property type="entry name" value="CorA soluble domain-like"/>
    <property type="match status" value="1"/>
</dbReference>
<dbReference type="GO" id="GO:0000287">
    <property type="term" value="F:magnesium ion binding"/>
    <property type="evidence" value="ECO:0007669"/>
    <property type="project" value="TreeGrafter"/>
</dbReference>
<evidence type="ECO:0000313" key="10">
    <source>
        <dbReference type="Proteomes" id="UP000248646"/>
    </source>
</evidence>
<feature type="transmembrane region" description="Helical" evidence="8">
    <location>
        <begin position="290"/>
        <end position="310"/>
    </location>
</feature>
<gene>
    <name evidence="8" type="primary">corA</name>
    <name evidence="9" type="ORF">C7437_10680</name>
</gene>
<keyword evidence="3 8" id="KW-0813">Transport</keyword>
<accession>A0A2W7MZW3</accession>
<keyword evidence="8" id="KW-0406">Ion transport</keyword>
<dbReference type="InterPro" id="IPR004488">
    <property type="entry name" value="Mg/Co-transport_prot_CorA"/>
</dbReference>
<dbReference type="Proteomes" id="UP000248646">
    <property type="component" value="Unassembled WGS sequence"/>
</dbReference>
<evidence type="ECO:0000256" key="6">
    <source>
        <dbReference type="ARBA" id="ARBA00022989"/>
    </source>
</evidence>
<dbReference type="PANTHER" id="PTHR46494">
    <property type="entry name" value="CORA FAMILY METAL ION TRANSPORTER (EUROFUNG)"/>
    <property type="match status" value="1"/>
</dbReference>
<dbReference type="InterPro" id="IPR002523">
    <property type="entry name" value="MgTranspt_CorA/ZnTranspt_ZntB"/>
</dbReference>
<dbReference type="NCBIfam" id="TIGR00383">
    <property type="entry name" value="corA"/>
    <property type="match status" value="1"/>
</dbReference>
<evidence type="ECO:0000313" key="9">
    <source>
        <dbReference type="EMBL" id="PZX03655.1"/>
    </source>
</evidence>
<keyword evidence="7 8" id="KW-0472">Membrane</keyword>
<comment type="function">
    <text evidence="8">Mediates influx of magnesium ions.</text>
</comment>
<dbReference type="InterPro" id="IPR045863">
    <property type="entry name" value="CorA_TM1_TM2"/>
</dbReference>
<keyword evidence="5 8" id="KW-0812">Transmembrane</keyword>
<dbReference type="RefSeq" id="WP_111440116.1">
    <property type="nucleotide sequence ID" value="NZ_QKZI01000006.1"/>
</dbReference>
<proteinExistence type="inferred from homology"/>
<dbReference type="Gene3D" id="1.20.58.340">
    <property type="entry name" value="Magnesium transport protein CorA, transmembrane region"/>
    <property type="match status" value="2"/>
</dbReference>
<dbReference type="GO" id="GO:0005886">
    <property type="term" value="C:plasma membrane"/>
    <property type="evidence" value="ECO:0007669"/>
    <property type="project" value="UniProtKB-SubCell"/>
</dbReference>
<dbReference type="GO" id="GO:0015087">
    <property type="term" value="F:cobalt ion transmembrane transporter activity"/>
    <property type="evidence" value="ECO:0007669"/>
    <property type="project" value="UniProtKB-UniRule"/>
</dbReference>
<evidence type="ECO:0000256" key="4">
    <source>
        <dbReference type="ARBA" id="ARBA00022475"/>
    </source>
</evidence>
<protein>
    <recommendedName>
        <fullName evidence="8">Magnesium transport protein CorA</fullName>
    </recommendedName>
</protein>
<dbReference type="AlphaFoldDB" id="A0A2W7MZW3"/>
<name>A0A2W7MZW3_9BACI</name>
<comment type="subcellular location">
    <subcellularLocation>
        <location evidence="1">Cell membrane</location>
        <topology evidence="1">Multi-pass membrane protein</topology>
    </subcellularLocation>
    <subcellularLocation>
        <location evidence="8">Membrane</location>
        <topology evidence="8">Multi-pass membrane protein</topology>
    </subcellularLocation>
</comment>
<evidence type="ECO:0000256" key="2">
    <source>
        <dbReference type="ARBA" id="ARBA00009765"/>
    </source>
</evidence>
<feature type="transmembrane region" description="Helical" evidence="8">
    <location>
        <begin position="255"/>
        <end position="278"/>
    </location>
</feature>
<dbReference type="Pfam" id="PF01544">
    <property type="entry name" value="CorA"/>
    <property type="match status" value="1"/>
</dbReference>
<dbReference type="FunFam" id="1.20.58.340:FF:000012">
    <property type="entry name" value="Magnesium transport protein CorA"/>
    <property type="match status" value="1"/>
</dbReference>
<evidence type="ECO:0000256" key="1">
    <source>
        <dbReference type="ARBA" id="ARBA00004651"/>
    </source>
</evidence>
<evidence type="ECO:0000256" key="8">
    <source>
        <dbReference type="RuleBase" id="RU362010"/>
    </source>
</evidence>
<keyword evidence="4 8" id="KW-1003">Cell membrane</keyword>
<dbReference type="CDD" id="cd12831">
    <property type="entry name" value="TmCorA-like_u2"/>
    <property type="match status" value="1"/>
</dbReference>
<dbReference type="PANTHER" id="PTHR46494:SF1">
    <property type="entry name" value="CORA FAMILY METAL ION TRANSPORTER (EUROFUNG)"/>
    <property type="match status" value="1"/>
</dbReference>